<feature type="domain" description="HTH gntR-type" evidence="8">
    <location>
        <begin position="8"/>
        <end position="76"/>
    </location>
</feature>
<dbReference type="EMBL" id="CP118247">
    <property type="protein sequence ID" value="WDR07142.1"/>
    <property type="molecule type" value="Genomic_DNA"/>
</dbReference>
<keyword evidence="6" id="KW-0804">Transcription</keyword>
<keyword evidence="2" id="KW-0547">Nucleotide-binding</keyword>
<dbReference type="InterPro" id="IPR051782">
    <property type="entry name" value="ABC_Transporter_VariousFunc"/>
</dbReference>
<dbReference type="Gene3D" id="1.10.10.10">
    <property type="entry name" value="Winged helix-like DNA-binding domain superfamily/Winged helix DNA-binding domain"/>
    <property type="match status" value="1"/>
</dbReference>
<reference evidence="9 10" key="1">
    <citation type="submission" date="2023-02" db="EMBL/GenBank/DDBJ databases">
        <title>Devosia chondri sp. nov., isolated from the phycosphere of marine algae.</title>
        <authorList>
            <person name="Kim J.M."/>
            <person name="Lee J.K."/>
            <person name="Choi B.J."/>
            <person name="Bayburt H."/>
            <person name="Jeon C.O."/>
        </authorList>
    </citation>
    <scope>NUCLEOTIDE SEQUENCE [LARGE SCALE GENOMIC DNA]</scope>
    <source>
        <strain evidence="9 10">G2-5</strain>
    </source>
</reference>
<dbReference type="PANTHER" id="PTHR42939:SF1">
    <property type="entry name" value="ABC TRANSPORTER ATP-BINDING PROTEIN ALBC-RELATED"/>
    <property type="match status" value="1"/>
</dbReference>
<feature type="domain" description="ABC transporter" evidence="7">
    <location>
        <begin position="137"/>
        <end position="362"/>
    </location>
</feature>
<dbReference type="CDD" id="cd03230">
    <property type="entry name" value="ABC_DR_subfamily_A"/>
    <property type="match status" value="1"/>
</dbReference>
<dbReference type="CDD" id="cd07377">
    <property type="entry name" value="WHTH_GntR"/>
    <property type="match status" value="1"/>
</dbReference>
<dbReference type="Pfam" id="PF00392">
    <property type="entry name" value="GntR"/>
    <property type="match status" value="1"/>
</dbReference>
<keyword evidence="5" id="KW-0238">DNA-binding</keyword>
<keyword evidence="10" id="KW-1185">Reference proteome</keyword>
<keyword evidence="4" id="KW-0805">Transcription regulation</keyword>
<evidence type="ECO:0000313" key="10">
    <source>
        <dbReference type="Proteomes" id="UP001222118"/>
    </source>
</evidence>
<dbReference type="InterPro" id="IPR027417">
    <property type="entry name" value="P-loop_NTPase"/>
</dbReference>
<name>A0ABY7Z0Y6_9HYPH</name>
<keyword evidence="1" id="KW-0813">Transport</keyword>
<protein>
    <submittedName>
        <fullName evidence="9">ATP-binding cassette domain-containing protein</fullName>
    </submittedName>
</protein>
<dbReference type="Pfam" id="PF00005">
    <property type="entry name" value="ABC_tran"/>
    <property type="match status" value="1"/>
</dbReference>
<evidence type="ECO:0000259" key="7">
    <source>
        <dbReference type="PROSITE" id="PS50893"/>
    </source>
</evidence>
<dbReference type="SUPFAM" id="SSF46785">
    <property type="entry name" value="Winged helix' DNA-binding domain"/>
    <property type="match status" value="1"/>
</dbReference>
<organism evidence="9 10">
    <name type="scientific">Devosia rhodophyticola</name>
    <dbReference type="NCBI Taxonomy" id="3026423"/>
    <lineage>
        <taxon>Bacteria</taxon>
        <taxon>Pseudomonadati</taxon>
        <taxon>Pseudomonadota</taxon>
        <taxon>Alphaproteobacteria</taxon>
        <taxon>Hyphomicrobiales</taxon>
        <taxon>Devosiaceae</taxon>
        <taxon>Devosia</taxon>
    </lineage>
</organism>
<dbReference type="InterPro" id="IPR036390">
    <property type="entry name" value="WH_DNA-bd_sf"/>
</dbReference>
<accession>A0ABY7Z0Y6</accession>
<evidence type="ECO:0000256" key="5">
    <source>
        <dbReference type="ARBA" id="ARBA00023125"/>
    </source>
</evidence>
<evidence type="ECO:0000256" key="2">
    <source>
        <dbReference type="ARBA" id="ARBA00022741"/>
    </source>
</evidence>
<dbReference type="PROSITE" id="PS50949">
    <property type="entry name" value="HTH_GNTR"/>
    <property type="match status" value="1"/>
</dbReference>
<dbReference type="InterPro" id="IPR000524">
    <property type="entry name" value="Tscrpt_reg_HTH_GntR"/>
</dbReference>
<dbReference type="Proteomes" id="UP001222118">
    <property type="component" value="Chromosome"/>
</dbReference>
<keyword evidence="3 9" id="KW-0067">ATP-binding</keyword>
<dbReference type="InterPro" id="IPR003593">
    <property type="entry name" value="AAA+_ATPase"/>
</dbReference>
<dbReference type="GO" id="GO:0005524">
    <property type="term" value="F:ATP binding"/>
    <property type="evidence" value="ECO:0007669"/>
    <property type="project" value="UniProtKB-KW"/>
</dbReference>
<dbReference type="Gene3D" id="3.40.50.300">
    <property type="entry name" value="P-loop containing nucleotide triphosphate hydrolases"/>
    <property type="match status" value="1"/>
</dbReference>
<evidence type="ECO:0000256" key="6">
    <source>
        <dbReference type="ARBA" id="ARBA00023163"/>
    </source>
</evidence>
<dbReference type="RefSeq" id="WP_282212655.1">
    <property type="nucleotide sequence ID" value="NZ_CP118247.1"/>
</dbReference>
<proteinExistence type="predicted"/>
<dbReference type="InterPro" id="IPR036388">
    <property type="entry name" value="WH-like_DNA-bd_sf"/>
</dbReference>
<dbReference type="Gene3D" id="6.10.250.1220">
    <property type="match status" value="1"/>
</dbReference>
<evidence type="ECO:0000256" key="1">
    <source>
        <dbReference type="ARBA" id="ARBA00022448"/>
    </source>
</evidence>
<sequence>MDDFHTGQPIFMQIRQRLIEMILRGSVGEGDPLPSVRQIAADMAVNPLTVTKAFEALVDLGVVEKRRGLGMYVKTGARPALLAHEREKFLSEDWPRIAAQIKALELDLSTLLTKNRSATPGGKNPMTEPEAALAPIVTARGLRKKFGNKEILHGLDFDIPAGRIYGLIGHNGAGKTTTLNAILGLTNCQGTIRVLGEDPFARRAKLMENVAFISDVASLPRFLRVRELFALLSNIHPNFSQDKARSFLEGTDIRPEAKIKQLSKGMMAQLHLAVVMAIDAKLLVLDEPTLGLDITYRKRFYRRLLEDYMTEERTLLITTHQVDEIEFMLSDIMFIRDGNMILHMQMETVNEKFAQLVVADEQSAETARTLKPVYEETRFGQTVMIFDGADRETLQTLGKVSTPTMSDLFVALMQRPTVNPETAK</sequence>
<dbReference type="PANTHER" id="PTHR42939">
    <property type="entry name" value="ABC TRANSPORTER ATP-BINDING PROTEIN ALBC-RELATED"/>
    <property type="match status" value="1"/>
</dbReference>
<evidence type="ECO:0000256" key="3">
    <source>
        <dbReference type="ARBA" id="ARBA00022840"/>
    </source>
</evidence>
<dbReference type="SMART" id="SM00345">
    <property type="entry name" value="HTH_GNTR"/>
    <property type="match status" value="1"/>
</dbReference>
<dbReference type="PROSITE" id="PS50893">
    <property type="entry name" value="ABC_TRANSPORTER_2"/>
    <property type="match status" value="1"/>
</dbReference>
<dbReference type="SUPFAM" id="SSF52540">
    <property type="entry name" value="P-loop containing nucleoside triphosphate hydrolases"/>
    <property type="match status" value="1"/>
</dbReference>
<evidence type="ECO:0000313" key="9">
    <source>
        <dbReference type="EMBL" id="WDR07142.1"/>
    </source>
</evidence>
<dbReference type="InterPro" id="IPR003439">
    <property type="entry name" value="ABC_transporter-like_ATP-bd"/>
</dbReference>
<gene>
    <name evidence="9" type="ORF">PSQ90_06835</name>
</gene>
<evidence type="ECO:0000256" key="4">
    <source>
        <dbReference type="ARBA" id="ARBA00023015"/>
    </source>
</evidence>
<evidence type="ECO:0000259" key="8">
    <source>
        <dbReference type="PROSITE" id="PS50949"/>
    </source>
</evidence>
<dbReference type="SMART" id="SM00382">
    <property type="entry name" value="AAA"/>
    <property type="match status" value="1"/>
</dbReference>